<accession>A0A917TZ24</accession>
<gene>
    <name evidence="2" type="ORF">GCM10007977_054840</name>
</gene>
<dbReference type="Pfam" id="PF00561">
    <property type="entry name" value="Abhydrolase_1"/>
    <property type="match status" value="1"/>
</dbReference>
<dbReference type="InterPro" id="IPR050266">
    <property type="entry name" value="AB_hydrolase_sf"/>
</dbReference>
<dbReference type="PANTHER" id="PTHR43798:SF33">
    <property type="entry name" value="HYDROLASE, PUTATIVE (AFU_ORTHOLOGUE AFUA_2G14860)-RELATED"/>
    <property type="match status" value="1"/>
</dbReference>
<dbReference type="GO" id="GO:0016020">
    <property type="term" value="C:membrane"/>
    <property type="evidence" value="ECO:0007669"/>
    <property type="project" value="TreeGrafter"/>
</dbReference>
<sequence>MRTRGGYVDSEWGQVHFRTAGDTGPWIGLFHESPLSSQVYEQVLPLLAGQARVVAFDTPGYGASDAPPRAGFEIPDYARVLARAAAAIGMENAVFGGVHTGASIAIEMAHAFDRGVAGLVLSGVALFSDEERARYIAAWTPEVPFDAEGAQFAWAVERYRRIWPGLSPQMLQVGVVEVMRVAARYDWGYQAAFRHDPAAPLAAVAAPVLLLDAELDLLADKDPVALALARDARLVTLPGLRGQPHLRAPHDYARELLAFALDPGAAHDTDGGDA</sequence>
<feature type="domain" description="AB hydrolase-1" evidence="1">
    <location>
        <begin position="34"/>
        <end position="135"/>
    </location>
</feature>
<dbReference type="InterPro" id="IPR029058">
    <property type="entry name" value="AB_hydrolase_fold"/>
</dbReference>
<evidence type="ECO:0000313" key="2">
    <source>
        <dbReference type="EMBL" id="GGM46126.1"/>
    </source>
</evidence>
<dbReference type="Gene3D" id="3.40.50.1820">
    <property type="entry name" value="alpha/beta hydrolase"/>
    <property type="match status" value="1"/>
</dbReference>
<organism evidence="2 3">
    <name type="scientific">Dactylosporangium sucinum</name>
    <dbReference type="NCBI Taxonomy" id="1424081"/>
    <lineage>
        <taxon>Bacteria</taxon>
        <taxon>Bacillati</taxon>
        <taxon>Actinomycetota</taxon>
        <taxon>Actinomycetes</taxon>
        <taxon>Micromonosporales</taxon>
        <taxon>Micromonosporaceae</taxon>
        <taxon>Dactylosporangium</taxon>
    </lineage>
</organism>
<evidence type="ECO:0000259" key="1">
    <source>
        <dbReference type="Pfam" id="PF00561"/>
    </source>
</evidence>
<comment type="caution">
    <text evidence="2">The sequence shown here is derived from an EMBL/GenBank/DDBJ whole genome shotgun (WGS) entry which is preliminary data.</text>
</comment>
<reference evidence="2" key="1">
    <citation type="journal article" date="2014" name="Int. J. Syst. Evol. Microbiol.">
        <title>Complete genome sequence of Corynebacterium casei LMG S-19264T (=DSM 44701T), isolated from a smear-ripened cheese.</title>
        <authorList>
            <consortium name="US DOE Joint Genome Institute (JGI-PGF)"/>
            <person name="Walter F."/>
            <person name="Albersmeier A."/>
            <person name="Kalinowski J."/>
            <person name="Ruckert C."/>
        </authorList>
    </citation>
    <scope>NUCLEOTIDE SEQUENCE</scope>
    <source>
        <strain evidence="2">JCM 19831</strain>
    </source>
</reference>
<dbReference type="InterPro" id="IPR000073">
    <property type="entry name" value="AB_hydrolase_1"/>
</dbReference>
<dbReference type="AlphaFoldDB" id="A0A917TZ24"/>
<dbReference type="Proteomes" id="UP000642070">
    <property type="component" value="Unassembled WGS sequence"/>
</dbReference>
<evidence type="ECO:0000313" key="3">
    <source>
        <dbReference type="Proteomes" id="UP000642070"/>
    </source>
</evidence>
<dbReference type="EMBL" id="BMPI01000028">
    <property type="protein sequence ID" value="GGM46126.1"/>
    <property type="molecule type" value="Genomic_DNA"/>
</dbReference>
<dbReference type="GO" id="GO:0003824">
    <property type="term" value="F:catalytic activity"/>
    <property type="evidence" value="ECO:0007669"/>
    <property type="project" value="UniProtKB-ARBA"/>
</dbReference>
<dbReference type="RefSeq" id="WP_190252820.1">
    <property type="nucleotide sequence ID" value="NZ_BMPI01000028.1"/>
</dbReference>
<dbReference type="PANTHER" id="PTHR43798">
    <property type="entry name" value="MONOACYLGLYCEROL LIPASE"/>
    <property type="match status" value="1"/>
</dbReference>
<reference evidence="2" key="2">
    <citation type="submission" date="2020-09" db="EMBL/GenBank/DDBJ databases">
        <authorList>
            <person name="Sun Q."/>
            <person name="Ohkuma M."/>
        </authorList>
    </citation>
    <scope>NUCLEOTIDE SEQUENCE</scope>
    <source>
        <strain evidence="2">JCM 19831</strain>
    </source>
</reference>
<keyword evidence="3" id="KW-1185">Reference proteome</keyword>
<dbReference type="SUPFAM" id="SSF53474">
    <property type="entry name" value="alpha/beta-Hydrolases"/>
    <property type="match status" value="1"/>
</dbReference>
<proteinExistence type="predicted"/>
<protein>
    <recommendedName>
        <fullName evidence="1">AB hydrolase-1 domain-containing protein</fullName>
    </recommendedName>
</protein>
<name>A0A917TZ24_9ACTN</name>